<dbReference type="CDD" id="cd00082">
    <property type="entry name" value="HisKA"/>
    <property type="match status" value="1"/>
</dbReference>
<keyword evidence="9" id="KW-0418">Kinase</keyword>
<dbReference type="PROSITE" id="PS50109">
    <property type="entry name" value="HIS_KIN"/>
    <property type="match status" value="1"/>
</dbReference>
<evidence type="ECO:0000256" key="1">
    <source>
        <dbReference type="ARBA" id="ARBA00000085"/>
    </source>
</evidence>
<feature type="domain" description="Histidine kinase" evidence="14">
    <location>
        <begin position="60"/>
        <end position="272"/>
    </location>
</feature>
<keyword evidence="8" id="KW-0547">Nucleotide-binding</keyword>
<dbReference type="SMART" id="SM00387">
    <property type="entry name" value="HATPase_c"/>
    <property type="match status" value="1"/>
</dbReference>
<dbReference type="EC" id="2.7.13.3" evidence="3"/>
<dbReference type="PANTHER" id="PTHR45528:SF1">
    <property type="entry name" value="SENSOR HISTIDINE KINASE CPXA"/>
    <property type="match status" value="1"/>
</dbReference>
<dbReference type="AlphaFoldDB" id="A0A563D910"/>
<dbReference type="RefSeq" id="WP_146263104.1">
    <property type="nucleotide sequence ID" value="NZ_SELG01000041.1"/>
</dbReference>
<evidence type="ECO:0000256" key="6">
    <source>
        <dbReference type="ARBA" id="ARBA00022679"/>
    </source>
</evidence>
<dbReference type="InterPro" id="IPR003661">
    <property type="entry name" value="HisK_dim/P_dom"/>
</dbReference>
<organism evidence="15 16">
    <name type="scientific">Apibacter muscae</name>
    <dbReference type="NCBI Taxonomy" id="2509004"/>
    <lineage>
        <taxon>Bacteria</taxon>
        <taxon>Pseudomonadati</taxon>
        <taxon>Bacteroidota</taxon>
        <taxon>Flavobacteriia</taxon>
        <taxon>Flavobacteriales</taxon>
        <taxon>Weeksellaceae</taxon>
        <taxon>Apibacter</taxon>
    </lineage>
</organism>
<dbReference type="InterPro" id="IPR036890">
    <property type="entry name" value="HATPase_C_sf"/>
</dbReference>
<dbReference type="InterPro" id="IPR003594">
    <property type="entry name" value="HATPase_dom"/>
</dbReference>
<dbReference type="SMART" id="SM00388">
    <property type="entry name" value="HisKA"/>
    <property type="match status" value="1"/>
</dbReference>
<dbReference type="Pfam" id="PF00512">
    <property type="entry name" value="HisKA"/>
    <property type="match status" value="1"/>
</dbReference>
<evidence type="ECO:0000256" key="9">
    <source>
        <dbReference type="ARBA" id="ARBA00022777"/>
    </source>
</evidence>
<dbReference type="InterPro" id="IPR005467">
    <property type="entry name" value="His_kinase_dom"/>
</dbReference>
<dbReference type="InterPro" id="IPR036097">
    <property type="entry name" value="HisK_dim/P_sf"/>
</dbReference>
<dbReference type="Proteomes" id="UP000319499">
    <property type="component" value="Unassembled WGS sequence"/>
</dbReference>
<evidence type="ECO:0000256" key="13">
    <source>
        <dbReference type="ARBA" id="ARBA00023136"/>
    </source>
</evidence>
<evidence type="ECO:0000313" key="16">
    <source>
        <dbReference type="Proteomes" id="UP000319499"/>
    </source>
</evidence>
<reference evidence="15 16" key="1">
    <citation type="submission" date="2019-02" db="EMBL/GenBank/DDBJ databases">
        <title>Apibacter muscae sp. nov.: a novel member of the house fly microbiota.</title>
        <authorList>
            <person name="Park R."/>
        </authorList>
    </citation>
    <scope>NUCLEOTIDE SEQUENCE [LARGE SCALE GENOMIC DNA]</scope>
    <source>
        <strain evidence="15 16">AL1</strain>
    </source>
</reference>
<dbReference type="Gene3D" id="1.10.287.130">
    <property type="match status" value="1"/>
</dbReference>
<sequence>MLSPIHQLIEQVNHINIYKEITLFNEPKEEGTIKELIVSFNHMLLRIKEQYEQQNAFFSSASHELKTPLTVMLTQLQILLNNKNLSQEVRDVYQMQFQETKRLSQLVQDFLLMGEINNQQIQLHSKECDLTDILYHLIEPLKSKLDERNTPIKISYHPIEADYSFISDEGKLNIILSNLLNNATKYSKENTKILIHISKREGSIFINIINTIREDIHPEVTDLNQKFYHSKPLHGEGFGLGLWICKQLSDLLELELFFAIKDQTSFEATLVI</sequence>
<evidence type="ECO:0000256" key="12">
    <source>
        <dbReference type="ARBA" id="ARBA00023012"/>
    </source>
</evidence>
<keyword evidence="16" id="KW-1185">Reference proteome</keyword>
<dbReference type="SUPFAM" id="SSF47384">
    <property type="entry name" value="Homodimeric domain of signal transducing histidine kinase"/>
    <property type="match status" value="1"/>
</dbReference>
<dbReference type="GO" id="GO:0005886">
    <property type="term" value="C:plasma membrane"/>
    <property type="evidence" value="ECO:0007669"/>
    <property type="project" value="UniProtKB-SubCell"/>
</dbReference>
<dbReference type="Pfam" id="PF02518">
    <property type="entry name" value="HATPase_c"/>
    <property type="match status" value="1"/>
</dbReference>
<evidence type="ECO:0000313" key="15">
    <source>
        <dbReference type="EMBL" id="TWP26685.1"/>
    </source>
</evidence>
<evidence type="ECO:0000256" key="11">
    <source>
        <dbReference type="ARBA" id="ARBA00022989"/>
    </source>
</evidence>
<keyword evidence="12" id="KW-0902">Two-component regulatory system</keyword>
<dbReference type="OrthoDB" id="594725at2"/>
<keyword evidence="10" id="KW-0067">ATP-binding</keyword>
<accession>A0A563D910</accession>
<evidence type="ECO:0000256" key="7">
    <source>
        <dbReference type="ARBA" id="ARBA00022692"/>
    </source>
</evidence>
<evidence type="ECO:0000256" key="5">
    <source>
        <dbReference type="ARBA" id="ARBA00022553"/>
    </source>
</evidence>
<dbReference type="Gene3D" id="3.30.565.10">
    <property type="entry name" value="Histidine kinase-like ATPase, C-terminal domain"/>
    <property type="match status" value="1"/>
</dbReference>
<dbReference type="PANTHER" id="PTHR45528">
    <property type="entry name" value="SENSOR HISTIDINE KINASE CPXA"/>
    <property type="match status" value="1"/>
</dbReference>
<evidence type="ECO:0000256" key="4">
    <source>
        <dbReference type="ARBA" id="ARBA00022475"/>
    </source>
</evidence>
<dbReference type="GO" id="GO:0005524">
    <property type="term" value="F:ATP binding"/>
    <property type="evidence" value="ECO:0007669"/>
    <property type="project" value="UniProtKB-KW"/>
</dbReference>
<comment type="catalytic activity">
    <reaction evidence="1">
        <text>ATP + protein L-histidine = ADP + protein N-phospho-L-histidine.</text>
        <dbReference type="EC" id="2.7.13.3"/>
    </reaction>
</comment>
<keyword evidence="6" id="KW-0808">Transferase</keyword>
<dbReference type="GO" id="GO:0000155">
    <property type="term" value="F:phosphorelay sensor kinase activity"/>
    <property type="evidence" value="ECO:0007669"/>
    <property type="project" value="InterPro"/>
</dbReference>
<keyword evidence="13" id="KW-0472">Membrane</keyword>
<dbReference type="EMBL" id="SELH01000025">
    <property type="protein sequence ID" value="TWP26685.1"/>
    <property type="molecule type" value="Genomic_DNA"/>
</dbReference>
<dbReference type="InterPro" id="IPR050398">
    <property type="entry name" value="HssS/ArlS-like"/>
</dbReference>
<keyword evidence="7" id="KW-0812">Transmembrane</keyword>
<keyword evidence="11" id="KW-1133">Transmembrane helix</keyword>
<comment type="caution">
    <text evidence="15">The sequence shown here is derived from an EMBL/GenBank/DDBJ whole genome shotgun (WGS) entry which is preliminary data.</text>
</comment>
<keyword evidence="4" id="KW-1003">Cell membrane</keyword>
<gene>
    <name evidence="15" type="ORF">ETU09_08965</name>
</gene>
<protein>
    <recommendedName>
        <fullName evidence="3">histidine kinase</fullName>
        <ecNumber evidence="3">2.7.13.3</ecNumber>
    </recommendedName>
</protein>
<evidence type="ECO:0000259" key="14">
    <source>
        <dbReference type="PROSITE" id="PS50109"/>
    </source>
</evidence>
<comment type="subcellular location">
    <subcellularLocation>
        <location evidence="2">Cell membrane</location>
        <topology evidence="2">Multi-pass membrane protein</topology>
    </subcellularLocation>
</comment>
<evidence type="ECO:0000256" key="10">
    <source>
        <dbReference type="ARBA" id="ARBA00022840"/>
    </source>
</evidence>
<evidence type="ECO:0000256" key="3">
    <source>
        <dbReference type="ARBA" id="ARBA00012438"/>
    </source>
</evidence>
<evidence type="ECO:0000256" key="2">
    <source>
        <dbReference type="ARBA" id="ARBA00004651"/>
    </source>
</evidence>
<name>A0A563D910_9FLAO</name>
<keyword evidence="5" id="KW-0597">Phosphoprotein</keyword>
<proteinExistence type="predicted"/>
<dbReference type="SUPFAM" id="SSF55874">
    <property type="entry name" value="ATPase domain of HSP90 chaperone/DNA topoisomerase II/histidine kinase"/>
    <property type="match status" value="1"/>
</dbReference>
<evidence type="ECO:0000256" key="8">
    <source>
        <dbReference type="ARBA" id="ARBA00022741"/>
    </source>
</evidence>